<evidence type="ECO:0000256" key="2">
    <source>
        <dbReference type="ARBA" id="ARBA00023445"/>
    </source>
</evidence>
<accession>A0A9W6E6R9</accession>
<keyword evidence="3" id="KW-0812">Transmembrane</keyword>
<feature type="domain" description="NAD-dependent epimerase/dehydratase" evidence="4">
    <location>
        <begin position="29"/>
        <end position="272"/>
    </location>
</feature>
<dbReference type="InterPro" id="IPR050425">
    <property type="entry name" value="NAD(P)_dehydrat-like"/>
</dbReference>
<dbReference type="PANTHER" id="PTHR10366:SF812">
    <property type="entry name" value="VPS9 DOMAIN-CONTAINING PROTEIN"/>
    <property type="match status" value="1"/>
</dbReference>
<gene>
    <name evidence="5" type="ORF">AnigIFM63604_003789</name>
</gene>
<dbReference type="Proteomes" id="UP001144191">
    <property type="component" value="Unassembled WGS sequence"/>
</dbReference>
<dbReference type="InterPro" id="IPR001509">
    <property type="entry name" value="Epimerase_deHydtase"/>
</dbReference>
<feature type="transmembrane region" description="Helical" evidence="3">
    <location>
        <begin position="24"/>
        <end position="44"/>
    </location>
</feature>
<dbReference type="SUPFAM" id="SSF51735">
    <property type="entry name" value="NAD(P)-binding Rossmann-fold domains"/>
    <property type="match status" value="1"/>
</dbReference>
<name>A0A9W6E6R9_ASPNG</name>
<dbReference type="Gene3D" id="3.40.50.720">
    <property type="entry name" value="NAD(P)-binding Rossmann-like Domain"/>
    <property type="match status" value="1"/>
</dbReference>
<keyword evidence="1" id="KW-0560">Oxidoreductase</keyword>
<reference evidence="5" key="1">
    <citation type="submission" date="2022-07" db="EMBL/GenBank/DDBJ databases">
        <title>Taxonomy of Aspergillus series Nigri: significant species reduction supported by multi-species coalescent approaches.</title>
        <authorList>
            <person name="Bian C."/>
            <person name="Kusuya Y."/>
            <person name="Sklenar F."/>
            <person name="D'hooge E."/>
            <person name="Yaguchi T."/>
            <person name="Takahashi H."/>
            <person name="Hubka V."/>
        </authorList>
    </citation>
    <scope>NUCLEOTIDE SEQUENCE</scope>
    <source>
        <strain evidence="5">IFM 63604</strain>
    </source>
</reference>
<keyword evidence="3" id="KW-1133">Transmembrane helix</keyword>
<evidence type="ECO:0000313" key="5">
    <source>
        <dbReference type="EMBL" id="GLA45342.1"/>
    </source>
</evidence>
<dbReference type="InterPro" id="IPR036291">
    <property type="entry name" value="NAD(P)-bd_dom_sf"/>
</dbReference>
<dbReference type="AlphaFoldDB" id="A0A9W6E6R9"/>
<dbReference type="Pfam" id="PF01370">
    <property type="entry name" value="Epimerase"/>
    <property type="match status" value="1"/>
</dbReference>
<comment type="similarity">
    <text evidence="2">Belongs to the NAD(P)-dependent epimerase/dehydratase family. Dihydroflavonol-4-reductase subfamily.</text>
</comment>
<evidence type="ECO:0000259" key="4">
    <source>
        <dbReference type="Pfam" id="PF01370"/>
    </source>
</evidence>
<dbReference type="EMBL" id="BRPB01000002">
    <property type="protein sequence ID" value="GLA45342.1"/>
    <property type="molecule type" value="Genomic_DNA"/>
</dbReference>
<dbReference type="GO" id="GO:0016616">
    <property type="term" value="F:oxidoreductase activity, acting on the CH-OH group of donors, NAD or NADP as acceptor"/>
    <property type="evidence" value="ECO:0007669"/>
    <property type="project" value="TreeGrafter"/>
</dbReference>
<evidence type="ECO:0000256" key="1">
    <source>
        <dbReference type="ARBA" id="ARBA00023002"/>
    </source>
</evidence>
<keyword evidence="3" id="KW-0472">Membrane</keyword>
<sequence length="353" mass="39013">MLYLSHNNDSEASMPVIDKLKSTIMAATVLITGVTGFIGSRVALEVLQAGYRARLSIRHPEQAEKLRRIFSSHLSKIEFTVVSDITVTGCFDEALQDVQYVIHVASPLPDRNSDLLIPAMQGTTSILQSASKYSTIRKVVVTSSISSFIPLAGQPHGTVITEDTGIPYDAKQGISPLLDPMVQYRASKVASYQAIIDFVQEHKPSFDVTTFHPSWVYGRNPAQEPHDNLSGSCGALVLTLLSPERPINGQFLGVHVDDVAAAHVKALGECTRGFQSFLLSAPRRSWEEVNAFVRHEYPSVAWRLIPEDWMNYAVDSSKAEKELGLKFKSMEDQVRDTVDQQLEFGKLPVQSVL</sequence>
<comment type="caution">
    <text evidence="5">The sequence shown here is derived from an EMBL/GenBank/DDBJ whole genome shotgun (WGS) entry which is preliminary data.</text>
</comment>
<dbReference type="PANTHER" id="PTHR10366">
    <property type="entry name" value="NAD DEPENDENT EPIMERASE/DEHYDRATASE"/>
    <property type="match status" value="1"/>
</dbReference>
<organism evidence="5 6">
    <name type="scientific">Aspergillus niger</name>
    <dbReference type="NCBI Taxonomy" id="5061"/>
    <lineage>
        <taxon>Eukaryota</taxon>
        <taxon>Fungi</taxon>
        <taxon>Dikarya</taxon>
        <taxon>Ascomycota</taxon>
        <taxon>Pezizomycotina</taxon>
        <taxon>Eurotiomycetes</taxon>
        <taxon>Eurotiomycetidae</taxon>
        <taxon>Eurotiales</taxon>
        <taxon>Aspergillaceae</taxon>
        <taxon>Aspergillus</taxon>
        <taxon>Aspergillus subgen. Circumdati</taxon>
    </lineage>
</organism>
<evidence type="ECO:0000313" key="6">
    <source>
        <dbReference type="Proteomes" id="UP001144191"/>
    </source>
</evidence>
<proteinExistence type="inferred from homology"/>
<evidence type="ECO:0000256" key="3">
    <source>
        <dbReference type="SAM" id="Phobius"/>
    </source>
</evidence>
<protein>
    <recommendedName>
        <fullName evidence="4">NAD-dependent epimerase/dehydratase domain-containing protein</fullName>
    </recommendedName>
</protein>